<keyword evidence="3" id="KW-1185">Reference proteome</keyword>
<comment type="caution">
    <text evidence="2">The sequence shown here is derived from an EMBL/GenBank/DDBJ whole genome shotgun (WGS) entry which is preliminary data.</text>
</comment>
<dbReference type="Proteomes" id="UP000623776">
    <property type="component" value="Unassembled WGS sequence"/>
</dbReference>
<dbReference type="EMBL" id="BMXN01000013">
    <property type="protein sequence ID" value="GGW31074.1"/>
    <property type="molecule type" value="Genomic_DNA"/>
</dbReference>
<accession>A0A8H9M0D5</accession>
<sequence length="193" mass="20526">MVMGKALGYAGAALLGALMLQGCSGPEEEAPAEAVQVEETSAAEPVAEAEPIEPLEVEVSTSAQLLSDRRLMIAGQTNLPDGAQVQVVVERELSRVRWQARTQVREGQFEVGPLGTGSGLPDGGYVVRVQLSEAAVQPASVRARIGDLGEHLAGELVSQSRHGLGQVATYSRRLLIGSEPRRTRDQVDVFEDN</sequence>
<evidence type="ECO:0000256" key="1">
    <source>
        <dbReference type="SAM" id="MobiDB-lite"/>
    </source>
</evidence>
<evidence type="ECO:0000313" key="3">
    <source>
        <dbReference type="Proteomes" id="UP000623776"/>
    </source>
</evidence>
<name>A0A8H9M0D5_9GAMM</name>
<gene>
    <name evidence="2" type="ORF">GCM10007157_23830</name>
</gene>
<protein>
    <submittedName>
        <fullName evidence="2">Uncharacterized protein</fullName>
    </submittedName>
</protein>
<organism evidence="2 3">
    <name type="scientific">Vreelandella hamiltonii</name>
    <dbReference type="NCBI Taxonomy" id="502829"/>
    <lineage>
        <taxon>Bacteria</taxon>
        <taxon>Pseudomonadati</taxon>
        <taxon>Pseudomonadota</taxon>
        <taxon>Gammaproteobacteria</taxon>
        <taxon>Oceanospirillales</taxon>
        <taxon>Halomonadaceae</taxon>
        <taxon>Vreelandella</taxon>
    </lineage>
</organism>
<reference evidence="3" key="1">
    <citation type="journal article" date="2019" name="Int. J. Syst. Evol. Microbiol.">
        <title>The Global Catalogue of Microorganisms (GCM) 10K type strain sequencing project: providing services to taxonomists for standard genome sequencing and annotation.</title>
        <authorList>
            <consortium name="The Broad Institute Genomics Platform"/>
            <consortium name="The Broad Institute Genome Sequencing Center for Infectious Disease"/>
            <person name="Wu L."/>
            <person name="Ma J."/>
        </authorList>
    </citation>
    <scope>NUCLEOTIDE SEQUENCE [LARGE SCALE GENOMIC DNA]</scope>
    <source>
        <strain evidence="3">KCTC 22154</strain>
    </source>
</reference>
<dbReference type="PROSITE" id="PS51257">
    <property type="entry name" value="PROKAR_LIPOPROTEIN"/>
    <property type="match status" value="1"/>
</dbReference>
<feature type="compositionally biased region" description="Low complexity" evidence="1">
    <location>
        <begin position="32"/>
        <end position="48"/>
    </location>
</feature>
<feature type="region of interest" description="Disordered" evidence="1">
    <location>
        <begin position="29"/>
        <end position="48"/>
    </location>
</feature>
<proteinExistence type="predicted"/>
<dbReference type="AlphaFoldDB" id="A0A8H9M0D5"/>
<evidence type="ECO:0000313" key="2">
    <source>
        <dbReference type="EMBL" id="GGW31074.1"/>
    </source>
</evidence>